<keyword evidence="2" id="KW-1185">Reference proteome</keyword>
<proteinExistence type="predicted"/>
<protein>
    <submittedName>
        <fullName evidence="1">Uncharacterized protein</fullName>
    </submittedName>
</protein>
<organism evidence="1 2">
    <name type="scientific">Brachionus plicatilis</name>
    <name type="common">Marine rotifer</name>
    <name type="synonym">Brachionus muelleri</name>
    <dbReference type="NCBI Taxonomy" id="10195"/>
    <lineage>
        <taxon>Eukaryota</taxon>
        <taxon>Metazoa</taxon>
        <taxon>Spiralia</taxon>
        <taxon>Gnathifera</taxon>
        <taxon>Rotifera</taxon>
        <taxon>Eurotatoria</taxon>
        <taxon>Monogononta</taxon>
        <taxon>Pseudotrocha</taxon>
        <taxon>Ploima</taxon>
        <taxon>Brachionidae</taxon>
        <taxon>Brachionus</taxon>
    </lineage>
</organism>
<sequence length="62" mass="7000">MTSEQNNVINYNLMVKVIQKTVSNASLPLDIQKITSYIEFDFYSLKSNGKIGVTDSLNEIND</sequence>
<dbReference type="EMBL" id="REGN01003410">
    <property type="protein sequence ID" value="RNA22731.1"/>
    <property type="molecule type" value="Genomic_DNA"/>
</dbReference>
<dbReference type="Proteomes" id="UP000276133">
    <property type="component" value="Unassembled WGS sequence"/>
</dbReference>
<dbReference type="AlphaFoldDB" id="A0A3M7RGR9"/>
<evidence type="ECO:0000313" key="1">
    <source>
        <dbReference type="EMBL" id="RNA22731.1"/>
    </source>
</evidence>
<comment type="caution">
    <text evidence="1">The sequence shown here is derived from an EMBL/GenBank/DDBJ whole genome shotgun (WGS) entry which is preliminary data.</text>
</comment>
<accession>A0A3M7RGR9</accession>
<evidence type="ECO:0000313" key="2">
    <source>
        <dbReference type="Proteomes" id="UP000276133"/>
    </source>
</evidence>
<gene>
    <name evidence="1" type="ORF">BpHYR1_005385</name>
</gene>
<reference evidence="1 2" key="1">
    <citation type="journal article" date="2018" name="Sci. Rep.">
        <title>Genomic signatures of local adaptation to the degree of environmental predictability in rotifers.</title>
        <authorList>
            <person name="Franch-Gras L."/>
            <person name="Hahn C."/>
            <person name="Garcia-Roger E.M."/>
            <person name="Carmona M.J."/>
            <person name="Serra M."/>
            <person name="Gomez A."/>
        </authorList>
    </citation>
    <scope>NUCLEOTIDE SEQUENCE [LARGE SCALE GENOMIC DNA]</scope>
    <source>
        <strain evidence="1">HYR1</strain>
    </source>
</reference>
<name>A0A3M7RGR9_BRAPC</name>